<gene>
    <name evidence="1" type="ORF">BD626DRAFT_576872</name>
</gene>
<sequence>MAESNELRMAELNELQSAEEDTPTRILRRYDFTNLIGRYAKARCPWGQIGEMSVGTDRRDFLAVRVAIQAEPRVLEAIQTEPRLLEAIQAEPRVLEAIQSPRPRAMIPFSSMLRAPARLGPPCNELPWPPMLRVRTSDRPLRWHGRLTATLVRGRPIWTFARVTELDAGTGDRARRWYESPRSTLVRETEFDTAHFELDPVQFELDAAPFELDTAPFEADAARFEHDAARFELDGAQFEHDDVCFELDDVCFELHTVRFELDDARSEPDNAGFELDGAMISDVLMNGRRRPDEQSTPT</sequence>
<name>A0A550BT02_9AGAR</name>
<organism evidence="1 2">
    <name type="scientific">Schizophyllum amplum</name>
    <dbReference type="NCBI Taxonomy" id="97359"/>
    <lineage>
        <taxon>Eukaryota</taxon>
        <taxon>Fungi</taxon>
        <taxon>Dikarya</taxon>
        <taxon>Basidiomycota</taxon>
        <taxon>Agaricomycotina</taxon>
        <taxon>Agaricomycetes</taxon>
        <taxon>Agaricomycetidae</taxon>
        <taxon>Agaricales</taxon>
        <taxon>Schizophyllaceae</taxon>
        <taxon>Schizophyllum</taxon>
    </lineage>
</organism>
<proteinExistence type="predicted"/>
<comment type="caution">
    <text evidence="1">The sequence shown here is derived from an EMBL/GenBank/DDBJ whole genome shotgun (WGS) entry which is preliminary data.</text>
</comment>
<keyword evidence="2" id="KW-1185">Reference proteome</keyword>
<dbReference type="STRING" id="97359.A0A550BT02"/>
<dbReference type="OrthoDB" id="10656983at2759"/>
<accession>A0A550BT02</accession>
<dbReference type="EMBL" id="VDMD01000104">
    <property type="protein sequence ID" value="TRM55675.1"/>
    <property type="molecule type" value="Genomic_DNA"/>
</dbReference>
<dbReference type="Proteomes" id="UP000320762">
    <property type="component" value="Unassembled WGS sequence"/>
</dbReference>
<reference evidence="1 2" key="1">
    <citation type="journal article" date="2019" name="New Phytol.">
        <title>Comparative genomics reveals unique wood-decay strategies and fruiting body development in the Schizophyllaceae.</title>
        <authorList>
            <person name="Almasi E."/>
            <person name="Sahu N."/>
            <person name="Krizsan K."/>
            <person name="Balint B."/>
            <person name="Kovacs G.M."/>
            <person name="Kiss B."/>
            <person name="Cseklye J."/>
            <person name="Drula E."/>
            <person name="Henrissat B."/>
            <person name="Nagy I."/>
            <person name="Chovatia M."/>
            <person name="Adam C."/>
            <person name="LaButti K."/>
            <person name="Lipzen A."/>
            <person name="Riley R."/>
            <person name="Grigoriev I.V."/>
            <person name="Nagy L.G."/>
        </authorList>
    </citation>
    <scope>NUCLEOTIDE SEQUENCE [LARGE SCALE GENOMIC DNA]</scope>
    <source>
        <strain evidence="1 2">NL-1724</strain>
    </source>
</reference>
<protein>
    <submittedName>
        <fullName evidence="1">Uncharacterized protein</fullName>
    </submittedName>
</protein>
<dbReference type="AlphaFoldDB" id="A0A550BT02"/>
<evidence type="ECO:0000313" key="1">
    <source>
        <dbReference type="EMBL" id="TRM55675.1"/>
    </source>
</evidence>
<evidence type="ECO:0000313" key="2">
    <source>
        <dbReference type="Proteomes" id="UP000320762"/>
    </source>
</evidence>